<sequence>MRFSNHVTETHRVQMRTFERHRSSDSFYNTRIRIHLQQIQVVWTLHLAYSYSSHHMIFQRSFWLARLYNAIFPPSHVLGTRATADFLQIPEFPKAVKIIQQWVRDAVYQRIFNPPNTFLSDLTRLGTLAMVFDRPYALSQSLLRRGRYAFLACPPIFVRPGSDQVVFEIIGLLEADVDSNPNYLVAGILSLKHIMLHPVPIEINLLCNLLEKICRSLVLAIACQRDDKIHNVTLPRSWLMRPISVEAERRRQVSMLGTLVSGPIRNLLDQIYSRQFADHLLYENTTIAKVPRRVGTIFISRICRAICLLGYNVGDSDLRSKIYEDITYLRKTEPNVVFPATYRSYIEARSWDDLAFAVRNSTKNSAMDEMVNIVHKNRYNSSRPHPRVVRLVVYDKIEDLPKLLTGSIPPVVPSPNAPPSRAIPRILRALSGHAQPLPPSLSYVVPNTVGAETGTAVTTVVEADPGTANDADMEPEEEQIEDVAPQAIPFSIIGPLLDQPDIPEPTEDEHRNATIIQLAYRKYWSHKGNRQTQVAVSRDKWFYDCLKMDSIKPGRYRKMMLGPLPHILVGLELIYMGTQESKSNTKKRTRLPLKSEELDLLDKQLTQTNSAIKKVTKWKKILEPPSLDLHRGQDCLQLRSVVREIQEFIENELPQLPVKLTPDTKAEFDMGFRGIAQESASPKAVPTKPPKPELNTEDVNDFF</sequence>
<dbReference type="EMBL" id="ML769451">
    <property type="protein sequence ID" value="KAE9400954.1"/>
    <property type="molecule type" value="Genomic_DNA"/>
</dbReference>
<gene>
    <name evidence="2" type="ORF">BT96DRAFT_620070</name>
</gene>
<dbReference type="OrthoDB" id="3156807at2759"/>
<evidence type="ECO:0000313" key="3">
    <source>
        <dbReference type="Proteomes" id="UP000799118"/>
    </source>
</evidence>
<evidence type="ECO:0000256" key="1">
    <source>
        <dbReference type="SAM" id="MobiDB-lite"/>
    </source>
</evidence>
<dbReference type="AlphaFoldDB" id="A0A6A4HVL8"/>
<organism evidence="2 3">
    <name type="scientific">Gymnopus androsaceus JB14</name>
    <dbReference type="NCBI Taxonomy" id="1447944"/>
    <lineage>
        <taxon>Eukaryota</taxon>
        <taxon>Fungi</taxon>
        <taxon>Dikarya</taxon>
        <taxon>Basidiomycota</taxon>
        <taxon>Agaricomycotina</taxon>
        <taxon>Agaricomycetes</taxon>
        <taxon>Agaricomycetidae</taxon>
        <taxon>Agaricales</taxon>
        <taxon>Marasmiineae</taxon>
        <taxon>Omphalotaceae</taxon>
        <taxon>Gymnopus</taxon>
    </lineage>
</organism>
<feature type="region of interest" description="Disordered" evidence="1">
    <location>
        <begin position="676"/>
        <end position="703"/>
    </location>
</feature>
<protein>
    <submittedName>
        <fullName evidence="2">Uncharacterized protein</fullName>
    </submittedName>
</protein>
<keyword evidence="3" id="KW-1185">Reference proteome</keyword>
<name>A0A6A4HVL8_9AGAR</name>
<accession>A0A6A4HVL8</accession>
<reference evidence="2" key="1">
    <citation type="journal article" date="2019" name="Environ. Microbiol.">
        <title>Fungal ecological strategies reflected in gene transcription - a case study of two litter decomposers.</title>
        <authorList>
            <person name="Barbi F."/>
            <person name="Kohler A."/>
            <person name="Barry K."/>
            <person name="Baskaran P."/>
            <person name="Daum C."/>
            <person name="Fauchery L."/>
            <person name="Ihrmark K."/>
            <person name="Kuo A."/>
            <person name="LaButti K."/>
            <person name="Lipzen A."/>
            <person name="Morin E."/>
            <person name="Grigoriev I.V."/>
            <person name="Henrissat B."/>
            <person name="Lindahl B."/>
            <person name="Martin F."/>
        </authorList>
    </citation>
    <scope>NUCLEOTIDE SEQUENCE</scope>
    <source>
        <strain evidence="2">JB14</strain>
    </source>
</reference>
<evidence type="ECO:0000313" key="2">
    <source>
        <dbReference type="EMBL" id="KAE9400954.1"/>
    </source>
</evidence>
<dbReference type="Proteomes" id="UP000799118">
    <property type="component" value="Unassembled WGS sequence"/>
</dbReference>
<proteinExistence type="predicted"/>